<reference evidence="8" key="3">
    <citation type="submission" date="2025-09" db="UniProtKB">
        <authorList>
            <consortium name="Ensembl"/>
        </authorList>
    </citation>
    <scope>IDENTIFICATION</scope>
</reference>
<feature type="transmembrane region" description="Helical" evidence="7">
    <location>
        <begin position="75"/>
        <end position="96"/>
    </location>
</feature>
<evidence type="ECO:0000256" key="5">
    <source>
        <dbReference type="ARBA" id="ARBA00022989"/>
    </source>
</evidence>
<name>A0A668AJG0_9TELE</name>
<keyword evidence="6 7" id="KW-0472">Membrane</keyword>
<dbReference type="InterPro" id="IPR022078">
    <property type="entry name" value="CD99L2"/>
</dbReference>
<keyword evidence="4" id="KW-0732">Signal</keyword>
<dbReference type="GeneTree" id="ENSGT00940000177459"/>
<dbReference type="AlphaFoldDB" id="A0A668AJG0"/>
<dbReference type="Proteomes" id="UP000472263">
    <property type="component" value="Chromosome 21"/>
</dbReference>
<evidence type="ECO:0000256" key="2">
    <source>
        <dbReference type="ARBA" id="ARBA00008763"/>
    </source>
</evidence>
<reference evidence="8" key="1">
    <citation type="submission" date="2019-06" db="EMBL/GenBank/DDBJ databases">
        <authorList>
            <consortium name="Wellcome Sanger Institute Data Sharing"/>
        </authorList>
    </citation>
    <scope>NUCLEOTIDE SEQUENCE [LARGE SCALE GENOMIC DNA]</scope>
</reference>
<dbReference type="Ensembl" id="ENSMMDT00005054496.1">
    <property type="protein sequence ID" value="ENSMMDP00005053457.1"/>
    <property type="gene ID" value="ENSMMDG00005024039.1"/>
</dbReference>
<keyword evidence="9" id="KW-1185">Reference proteome</keyword>
<dbReference type="GO" id="GO:0016020">
    <property type="term" value="C:membrane"/>
    <property type="evidence" value="ECO:0007669"/>
    <property type="project" value="UniProtKB-SubCell"/>
</dbReference>
<reference evidence="8" key="2">
    <citation type="submission" date="2025-08" db="UniProtKB">
        <authorList>
            <consortium name="Ensembl"/>
        </authorList>
    </citation>
    <scope>IDENTIFICATION</scope>
</reference>
<comment type="subcellular location">
    <subcellularLocation>
        <location evidence="1">Membrane</location>
        <topology evidence="1">Single-pass type I membrane protein</topology>
    </subcellularLocation>
</comment>
<evidence type="ECO:0000313" key="8">
    <source>
        <dbReference type="Ensembl" id="ENSMMDP00005053457.1"/>
    </source>
</evidence>
<proteinExistence type="inferred from homology"/>
<comment type="similarity">
    <text evidence="2">Belongs to the CD99 family.</text>
</comment>
<dbReference type="InParanoid" id="A0A668AJG0"/>
<evidence type="ECO:0000256" key="3">
    <source>
        <dbReference type="ARBA" id="ARBA00022692"/>
    </source>
</evidence>
<protein>
    <submittedName>
        <fullName evidence="8">Uncharacterized protein</fullName>
    </submittedName>
</protein>
<dbReference type="Pfam" id="PF12301">
    <property type="entry name" value="CD99L2"/>
    <property type="match status" value="1"/>
</dbReference>
<sequence length="126" mass="13745">MIMSHTPGLTQTHRQRQTCDKCMSVPPGGDSQHYTTRSKIALKSHNWPSSCDALMHCDLCSCFYLFPAEGSSSSLAAVLCSVGVAIVGAVTGYFTYQKKKLCFKNRDGKICIKHQVGNLPTSTAQQ</sequence>
<evidence type="ECO:0000256" key="1">
    <source>
        <dbReference type="ARBA" id="ARBA00004479"/>
    </source>
</evidence>
<accession>A0A668AJG0</accession>
<evidence type="ECO:0000256" key="7">
    <source>
        <dbReference type="SAM" id="Phobius"/>
    </source>
</evidence>
<keyword evidence="5 7" id="KW-1133">Transmembrane helix</keyword>
<evidence type="ECO:0000256" key="6">
    <source>
        <dbReference type="ARBA" id="ARBA00023136"/>
    </source>
</evidence>
<keyword evidence="3 7" id="KW-0812">Transmembrane</keyword>
<evidence type="ECO:0000313" key="9">
    <source>
        <dbReference type="Proteomes" id="UP000472263"/>
    </source>
</evidence>
<organism evidence="8 9">
    <name type="scientific">Myripristis murdjan</name>
    <name type="common">pinecone soldierfish</name>
    <dbReference type="NCBI Taxonomy" id="586833"/>
    <lineage>
        <taxon>Eukaryota</taxon>
        <taxon>Metazoa</taxon>
        <taxon>Chordata</taxon>
        <taxon>Craniata</taxon>
        <taxon>Vertebrata</taxon>
        <taxon>Euteleostomi</taxon>
        <taxon>Actinopterygii</taxon>
        <taxon>Neopterygii</taxon>
        <taxon>Teleostei</taxon>
        <taxon>Neoteleostei</taxon>
        <taxon>Acanthomorphata</taxon>
        <taxon>Holocentriformes</taxon>
        <taxon>Holocentridae</taxon>
        <taxon>Myripristis</taxon>
    </lineage>
</organism>
<evidence type="ECO:0000256" key="4">
    <source>
        <dbReference type="ARBA" id="ARBA00022729"/>
    </source>
</evidence>